<accession>A0A6S7JR05</accession>
<dbReference type="AlphaFoldDB" id="A0A6S7JR05"/>
<feature type="non-terminal residue" evidence="1">
    <location>
        <position position="1"/>
    </location>
</feature>
<sequence length="278" mass="31820">RTPLPLSSFTIDSICRLNLEAFVHELREYPSPRKEYVLAGIRDGFRMGFVPERMVLPPSLRNLKSASRHPDVIDKYLSAELAHRRVACPYPYLPTTLSPNQSVWGYSETPSTGKWRLILHLASHQGASVNDGLPKDPFSMRYISFDDAIISLVDIGPGALMAKFDVQAAYRNIPINVSDRHLLGMYWRDSFYVDLVLPFGLRFAPFIFDSVASAVHWILSNNYHVHPLFHYLDYYYLWVPRRLQCAKPTSTLSLPSSTTWVSFLIMRNARVPQPAWCS</sequence>
<keyword evidence="2" id="KW-1185">Reference proteome</keyword>
<proteinExistence type="predicted"/>
<dbReference type="OrthoDB" id="6019648at2759"/>
<dbReference type="InterPro" id="IPR043502">
    <property type="entry name" value="DNA/RNA_pol_sf"/>
</dbReference>
<dbReference type="EMBL" id="CACRXK020018471">
    <property type="protein sequence ID" value="CAB4032524.1"/>
    <property type="molecule type" value="Genomic_DNA"/>
</dbReference>
<dbReference type="PANTHER" id="PTHR33050:SF8">
    <property type="entry name" value="REVERSE TRANSCRIPTASE DOMAIN-CONTAINING PROTEIN"/>
    <property type="match status" value="1"/>
</dbReference>
<dbReference type="SUPFAM" id="SSF56672">
    <property type="entry name" value="DNA/RNA polymerases"/>
    <property type="match status" value="1"/>
</dbReference>
<evidence type="ECO:0000313" key="1">
    <source>
        <dbReference type="EMBL" id="CAB4032524.1"/>
    </source>
</evidence>
<gene>
    <name evidence="1" type="ORF">PACLA_8A021446</name>
</gene>
<dbReference type="PANTHER" id="PTHR33050">
    <property type="entry name" value="REVERSE TRANSCRIPTASE DOMAIN-CONTAINING PROTEIN"/>
    <property type="match status" value="1"/>
</dbReference>
<comment type="caution">
    <text evidence="1">The sequence shown here is derived from an EMBL/GenBank/DDBJ whole genome shotgun (WGS) entry which is preliminary data.</text>
</comment>
<dbReference type="InterPro" id="IPR052055">
    <property type="entry name" value="Hepadnavirus_pol/RT"/>
</dbReference>
<protein>
    <submittedName>
        <fullName evidence="1">Uncharacterized protein</fullName>
    </submittedName>
</protein>
<dbReference type="Proteomes" id="UP001152795">
    <property type="component" value="Unassembled WGS sequence"/>
</dbReference>
<organism evidence="1 2">
    <name type="scientific">Paramuricea clavata</name>
    <name type="common">Red gorgonian</name>
    <name type="synonym">Violescent sea-whip</name>
    <dbReference type="NCBI Taxonomy" id="317549"/>
    <lineage>
        <taxon>Eukaryota</taxon>
        <taxon>Metazoa</taxon>
        <taxon>Cnidaria</taxon>
        <taxon>Anthozoa</taxon>
        <taxon>Octocorallia</taxon>
        <taxon>Malacalcyonacea</taxon>
        <taxon>Plexauridae</taxon>
        <taxon>Paramuricea</taxon>
    </lineage>
</organism>
<reference evidence="1" key="1">
    <citation type="submission" date="2020-04" db="EMBL/GenBank/DDBJ databases">
        <authorList>
            <person name="Alioto T."/>
            <person name="Alioto T."/>
            <person name="Gomez Garrido J."/>
        </authorList>
    </citation>
    <scope>NUCLEOTIDE SEQUENCE</scope>
    <source>
        <strain evidence="1">A484AB</strain>
    </source>
</reference>
<name>A0A6S7JR05_PARCT</name>
<evidence type="ECO:0000313" key="2">
    <source>
        <dbReference type="Proteomes" id="UP001152795"/>
    </source>
</evidence>